<dbReference type="EMBL" id="KL198027">
    <property type="protein sequence ID" value="KDQ16549.1"/>
    <property type="molecule type" value="Genomic_DNA"/>
</dbReference>
<reference evidence="2" key="1">
    <citation type="journal article" date="2014" name="Proc. Natl. Acad. Sci. U.S.A.">
        <title>Extensive sampling of basidiomycete genomes demonstrates inadequacy of the white-rot/brown-rot paradigm for wood decay fungi.</title>
        <authorList>
            <person name="Riley R."/>
            <person name="Salamov A.A."/>
            <person name="Brown D.W."/>
            <person name="Nagy L.G."/>
            <person name="Floudas D."/>
            <person name="Held B.W."/>
            <person name="Levasseur A."/>
            <person name="Lombard V."/>
            <person name="Morin E."/>
            <person name="Otillar R."/>
            <person name="Lindquist E.A."/>
            <person name="Sun H."/>
            <person name="LaButti K.M."/>
            <person name="Schmutz J."/>
            <person name="Jabbour D."/>
            <person name="Luo H."/>
            <person name="Baker S.E."/>
            <person name="Pisabarro A.G."/>
            <person name="Walton J.D."/>
            <person name="Blanchette R.A."/>
            <person name="Henrissat B."/>
            <person name="Martin F."/>
            <person name="Cullen D."/>
            <person name="Hibbett D.S."/>
            <person name="Grigoriev I.V."/>
        </authorList>
    </citation>
    <scope>NUCLEOTIDE SEQUENCE [LARGE SCALE GENOMIC DNA]</scope>
    <source>
        <strain evidence="2">FD-172 SS1</strain>
    </source>
</reference>
<evidence type="ECO:0000313" key="1">
    <source>
        <dbReference type="EMBL" id="KDQ16549.1"/>
    </source>
</evidence>
<dbReference type="Proteomes" id="UP000027195">
    <property type="component" value="Unassembled WGS sequence"/>
</dbReference>
<proteinExistence type="predicted"/>
<dbReference type="InParanoid" id="A0A067MLX0"/>
<dbReference type="AlphaFoldDB" id="A0A067MLX0"/>
<sequence length="81" mass="8928">MTGLCTTTIPCARAARLTKERRNGSSPQLPIICTWYLQTGGSRSHVEPSAVGFAVSRPAHRLAKHPLYAGPRFVYAHHLRC</sequence>
<organism evidence="1 2">
    <name type="scientific">Botryobasidium botryosum (strain FD-172 SS1)</name>
    <dbReference type="NCBI Taxonomy" id="930990"/>
    <lineage>
        <taxon>Eukaryota</taxon>
        <taxon>Fungi</taxon>
        <taxon>Dikarya</taxon>
        <taxon>Basidiomycota</taxon>
        <taxon>Agaricomycotina</taxon>
        <taxon>Agaricomycetes</taxon>
        <taxon>Cantharellales</taxon>
        <taxon>Botryobasidiaceae</taxon>
        <taxon>Botryobasidium</taxon>
    </lineage>
</organism>
<protein>
    <submittedName>
        <fullName evidence="1">Uncharacterized protein</fullName>
    </submittedName>
</protein>
<gene>
    <name evidence="1" type="ORF">BOTBODRAFT_252022</name>
</gene>
<name>A0A067MLX0_BOTB1</name>
<keyword evidence="2" id="KW-1185">Reference proteome</keyword>
<evidence type="ECO:0000313" key="2">
    <source>
        <dbReference type="Proteomes" id="UP000027195"/>
    </source>
</evidence>
<accession>A0A067MLX0</accession>
<dbReference type="HOGENOM" id="CLU_2573572_0_0_1"/>